<dbReference type="PROSITE" id="PS50977">
    <property type="entry name" value="HTH_TETR_2"/>
    <property type="match status" value="1"/>
</dbReference>
<organism evidence="6 7">
    <name type="scientific">Gordonia effusa NBRC 100432</name>
    <dbReference type="NCBI Taxonomy" id="1077974"/>
    <lineage>
        <taxon>Bacteria</taxon>
        <taxon>Bacillati</taxon>
        <taxon>Actinomycetota</taxon>
        <taxon>Actinomycetes</taxon>
        <taxon>Mycobacteriales</taxon>
        <taxon>Gordoniaceae</taxon>
        <taxon>Gordonia</taxon>
    </lineage>
</organism>
<dbReference type="Proteomes" id="UP000035034">
    <property type="component" value="Unassembled WGS sequence"/>
</dbReference>
<accession>H0QW81</accession>
<dbReference type="InterPro" id="IPR050109">
    <property type="entry name" value="HTH-type_TetR-like_transc_reg"/>
</dbReference>
<feature type="domain" description="HTH tetR-type" evidence="5">
    <location>
        <begin position="23"/>
        <end position="83"/>
    </location>
</feature>
<evidence type="ECO:0000256" key="4">
    <source>
        <dbReference type="PROSITE-ProRule" id="PRU00335"/>
    </source>
</evidence>
<proteinExistence type="predicted"/>
<keyword evidence="3" id="KW-0804">Transcription</keyword>
<protein>
    <submittedName>
        <fullName evidence="6">Putative TetR family transcriptional regulator</fullName>
    </submittedName>
</protein>
<keyword evidence="1" id="KW-0805">Transcription regulation</keyword>
<gene>
    <name evidence="6" type="ORF">GOEFS_018_01140</name>
</gene>
<dbReference type="Pfam" id="PF13305">
    <property type="entry name" value="TetR_C_33"/>
    <property type="match status" value="1"/>
</dbReference>
<dbReference type="PANTHER" id="PTHR30055">
    <property type="entry name" value="HTH-TYPE TRANSCRIPTIONAL REGULATOR RUTR"/>
    <property type="match status" value="1"/>
</dbReference>
<dbReference type="SUPFAM" id="SSF46689">
    <property type="entry name" value="Homeodomain-like"/>
    <property type="match status" value="1"/>
</dbReference>
<evidence type="ECO:0000256" key="1">
    <source>
        <dbReference type="ARBA" id="ARBA00023015"/>
    </source>
</evidence>
<feature type="DNA-binding region" description="H-T-H motif" evidence="4">
    <location>
        <begin position="46"/>
        <end position="65"/>
    </location>
</feature>
<dbReference type="InterPro" id="IPR036271">
    <property type="entry name" value="Tet_transcr_reg_TetR-rel_C_sf"/>
</dbReference>
<keyword evidence="2 4" id="KW-0238">DNA-binding</keyword>
<dbReference type="AlphaFoldDB" id="H0QW81"/>
<dbReference type="InterPro" id="IPR001647">
    <property type="entry name" value="HTH_TetR"/>
</dbReference>
<comment type="caution">
    <text evidence="6">The sequence shown here is derived from an EMBL/GenBank/DDBJ whole genome shotgun (WGS) entry which is preliminary data.</text>
</comment>
<reference evidence="6 7" key="1">
    <citation type="submission" date="2011-12" db="EMBL/GenBank/DDBJ databases">
        <title>Whole genome shotgun sequence of Gordonia effusa NBRC 100432.</title>
        <authorList>
            <person name="Yoshida I."/>
            <person name="Takarada H."/>
            <person name="Hosoyama A."/>
            <person name="Tsuchikane K."/>
            <person name="Katsumata H."/>
            <person name="Yamazaki S."/>
            <person name="Fujita N."/>
        </authorList>
    </citation>
    <scope>NUCLEOTIDE SEQUENCE [LARGE SCALE GENOMIC DNA]</scope>
    <source>
        <strain evidence="6 7">NBRC 100432</strain>
    </source>
</reference>
<evidence type="ECO:0000256" key="3">
    <source>
        <dbReference type="ARBA" id="ARBA00023163"/>
    </source>
</evidence>
<dbReference type="GO" id="GO:0000976">
    <property type="term" value="F:transcription cis-regulatory region binding"/>
    <property type="evidence" value="ECO:0007669"/>
    <property type="project" value="TreeGrafter"/>
</dbReference>
<dbReference type="STRING" id="1077974.GOEFS_018_01140"/>
<dbReference type="PANTHER" id="PTHR30055:SF220">
    <property type="entry name" value="TETR-FAMILY REGULATORY PROTEIN"/>
    <property type="match status" value="1"/>
</dbReference>
<evidence type="ECO:0000259" key="5">
    <source>
        <dbReference type="PROSITE" id="PS50977"/>
    </source>
</evidence>
<dbReference type="InterPro" id="IPR025996">
    <property type="entry name" value="MT1864/Rv1816-like_C"/>
</dbReference>
<evidence type="ECO:0000313" key="6">
    <source>
        <dbReference type="EMBL" id="GAB17082.1"/>
    </source>
</evidence>
<dbReference type="eggNOG" id="COG1309">
    <property type="taxonomic scope" value="Bacteria"/>
</dbReference>
<keyword evidence="7" id="KW-1185">Reference proteome</keyword>
<dbReference type="SUPFAM" id="SSF48498">
    <property type="entry name" value="Tetracyclin repressor-like, C-terminal domain"/>
    <property type="match status" value="1"/>
</dbReference>
<evidence type="ECO:0000256" key="2">
    <source>
        <dbReference type="ARBA" id="ARBA00023125"/>
    </source>
</evidence>
<sequence length="203" mass="21475">MFCKVVAMSDSPIKRTVSRTPASQVRSSLVAAGRRILEDTGQAGLTIRAVAAAASVAPMGVYNHFDGKEGLLNAVVTDGFREFGTTIAATDDDPAQRLANAGRGYRLFALANPTLYSLMFINDCHPDAEIATKAFDTLTEIIRYGQNGGIIRDGDAQSIALQVWSCVHGAMSLELGAGLPAFIDADSNFENVIALVARGLAPE</sequence>
<dbReference type="Pfam" id="PF00440">
    <property type="entry name" value="TetR_N"/>
    <property type="match status" value="1"/>
</dbReference>
<name>H0QW81_9ACTN</name>
<dbReference type="Gene3D" id="1.10.357.10">
    <property type="entry name" value="Tetracycline Repressor, domain 2"/>
    <property type="match status" value="1"/>
</dbReference>
<dbReference type="InterPro" id="IPR009057">
    <property type="entry name" value="Homeodomain-like_sf"/>
</dbReference>
<evidence type="ECO:0000313" key="7">
    <source>
        <dbReference type="Proteomes" id="UP000035034"/>
    </source>
</evidence>
<dbReference type="EMBL" id="BAEH01000018">
    <property type="protein sequence ID" value="GAB17082.1"/>
    <property type="molecule type" value="Genomic_DNA"/>
</dbReference>
<dbReference type="GO" id="GO:0003700">
    <property type="term" value="F:DNA-binding transcription factor activity"/>
    <property type="evidence" value="ECO:0007669"/>
    <property type="project" value="TreeGrafter"/>
</dbReference>